<organism evidence="1">
    <name type="scientific">Anopheles atroparvus</name>
    <name type="common">European mosquito</name>
    <dbReference type="NCBI Taxonomy" id="41427"/>
    <lineage>
        <taxon>Eukaryota</taxon>
        <taxon>Metazoa</taxon>
        <taxon>Ecdysozoa</taxon>
        <taxon>Arthropoda</taxon>
        <taxon>Hexapoda</taxon>
        <taxon>Insecta</taxon>
        <taxon>Pterygota</taxon>
        <taxon>Neoptera</taxon>
        <taxon>Endopterygota</taxon>
        <taxon>Diptera</taxon>
        <taxon>Nematocera</taxon>
        <taxon>Culicoidea</taxon>
        <taxon>Culicidae</taxon>
        <taxon>Anophelinae</taxon>
        <taxon>Anopheles</taxon>
    </lineage>
</organism>
<sequence length="102" mass="11351">MKFLWLIVLVVATLAHMTFAFHYTDKACSPEDESCKEPLEHTCAPGHTWDGEKIVLSLDHVVLVLFEAGSTASCPIRRSCAMQLVSSLSDGLQVRWMQGMRA</sequence>
<reference evidence="1" key="1">
    <citation type="submission" date="2022-08" db="UniProtKB">
        <authorList>
            <consortium name="EnsemblMetazoa"/>
        </authorList>
    </citation>
    <scope>IDENTIFICATION</scope>
    <source>
        <strain evidence="1">EBRO</strain>
    </source>
</reference>
<proteinExistence type="predicted"/>
<dbReference type="VEuPathDB" id="VectorBase:AATE012936"/>
<dbReference type="AlphaFoldDB" id="A0A182J7P9"/>
<protein>
    <submittedName>
        <fullName evidence="1">Uncharacterized protein</fullName>
    </submittedName>
</protein>
<dbReference type="EnsemblMetazoa" id="AATE012936-RA">
    <property type="protein sequence ID" value="AATE012936-PA.1"/>
    <property type="gene ID" value="AATE012936"/>
</dbReference>
<name>A0A182J7P9_ANOAO</name>
<evidence type="ECO:0000313" key="1">
    <source>
        <dbReference type="EnsemblMetazoa" id="AATE012936-PA.1"/>
    </source>
</evidence>
<accession>A0A182J7P9</accession>